<dbReference type="AlphaFoldDB" id="A0ABD3WWT0"/>
<feature type="non-terminal residue" evidence="1">
    <location>
        <position position="72"/>
    </location>
</feature>
<comment type="caution">
    <text evidence="1">The sequence shown here is derived from an EMBL/GenBank/DDBJ whole genome shotgun (WGS) entry which is preliminary data.</text>
</comment>
<dbReference type="Proteomes" id="UP001634394">
    <property type="component" value="Unassembled WGS sequence"/>
</dbReference>
<evidence type="ECO:0000313" key="1">
    <source>
        <dbReference type="EMBL" id="KAL3877238.1"/>
    </source>
</evidence>
<reference evidence="1 2" key="1">
    <citation type="submission" date="2024-11" db="EMBL/GenBank/DDBJ databases">
        <title>Chromosome-level genome assembly of the freshwater bivalve Anodonta woodiana.</title>
        <authorList>
            <person name="Chen X."/>
        </authorList>
    </citation>
    <scope>NUCLEOTIDE SEQUENCE [LARGE SCALE GENOMIC DNA]</scope>
    <source>
        <strain evidence="1">MN2024</strain>
        <tissue evidence="1">Gills</tissue>
    </source>
</reference>
<protein>
    <submittedName>
        <fullName evidence="1">Uncharacterized protein</fullName>
    </submittedName>
</protein>
<accession>A0ABD3WWT0</accession>
<gene>
    <name evidence="1" type="ORF">ACJMK2_034973</name>
</gene>
<name>A0ABD3WWT0_SINWO</name>
<evidence type="ECO:0000313" key="2">
    <source>
        <dbReference type="Proteomes" id="UP001634394"/>
    </source>
</evidence>
<organism evidence="1 2">
    <name type="scientific">Sinanodonta woodiana</name>
    <name type="common">Chinese pond mussel</name>
    <name type="synonym">Anodonta woodiana</name>
    <dbReference type="NCBI Taxonomy" id="1069815"/>
    <lineage>
        <taxon>Eukaryota</taxon>
        <taxon>Metazoa</taxon>
        <taxon>Spiralia</taxon>
        <taxon>Lophotrochozoa</taxon>
        <taxon>Mollusca</taxon>
        <taxon>Bivalvia</taxon>
        <taxon>Autobranchia</taxon>
        <taxon>Heteroconchia</taxon>
        <taxon>Palaeoheterodonta</taxon>
        <taxon>Unionida</taxon>
        <taxon>Unionoidea</taxon>
        <taxon>Unionidae</taxon>
        <taxon>Unioninae</taxon>
        <taxon>Sinanodonta</taxon>
    </lineage>
</organism>
<feature type="non-terminal residue" evidence="1">
    <location>
        <position position="1"/>
    </location>
</feature>
<keyword evidence="2" id="KW-1185">Reference proteome</keyword>
<proteinExistence type="predicted"/>
<dbReference type="EMBL" id="JBJQND010000005">
    <property type="protein sequence ID" value="KAL3877238.1"/>
    <property type="molecule type" value="Genomic_DNA"/>
</dbReference>
<sequence>GNQFNEETGLWEYPSLSWHIPSQDGLLLLQEAIQLRHTFCDANFGCNIYGYLHTEDTMSCLYLTIPDTYKCG</sequence>